<gene>
    <name evidence="1" type="ORF">I4F81_001832</name>
</gene>
<proteinExistence type="predicted"/>
<accession>A0ACC3BNC9</accession>
<protein>
    <submittedName>
        <fullName evidence="1">Uncharacterized protein</fullName>
    </submittedName>
</protein>
<sequence>MNRTFPLRSSALSPPPSPLPVGPVADGPCRDVDFRPYSPPGAPAAALHTANVPWRIPGEGWAREREWRAGDSRRGRPHWAAAPTAARRANGGGMGVCLVRAACSRRGRRADVASGMGLLWAAVRFAVASSGTARLGGGGGGWVSPRQRLHLRPPPHHRWALHADLAAAAFGRRFPSLRRRWRRRRRRPHPTGPPHRRRPVPASSPPPPAQPPSLPRPPAGIAHSGGGGGRRLAAAPSSWRPAGTHPRWLPRRVGWRAAATTPAPLPATRHRQGGGPPAGVARHRHGGEQMEGGGGGVRRTRDGAPPGGAARVAHPRLPHCAPRAVRARLVFGFFVCTLRLAGAPAAPGGGTGRSAARGRAGGGRRRRYRGMLLGSAGCAARRRRWRRRRRRRRWQRRRRWRWRWRWR</sequence>
<dbReference type="EMBL" id="CM020618">
    <property type="protein sequence ID" value="KAK1859235.1"/>
    <property type="molecule type" value="Genomic_DNA"/>
</dbReference>
<keyword evidence="2" id="KW-1185">Reference proteome</keyword>
<evidence type="ECO:0000313" key="2">
    <source>
        <dbReference type="Proteomes" id="UP000798662"/>
    </source>
</evidence>
<comment type="caution">
    <text evidence="1">The sequence shown here is derived from an EMBL/GenBank/DDBJ whole genome shotgun (WGS) entry which is preliminary data.</text>
</comment>
<reference evidence="1" key="1">
    <citation type="submission" date="2019-11" db="EMBL/GenBank/DDBJ databases">
        <title>Nori genome reveals adaptations in red seaweeds to the harsh intertidal environment.</title>
        <authorList>
            <person name="Wang D."/>
            <person name="Mao Y."/>
        </authorList>
    </citation>
    <scope>NUCLEOTIDE SEQUENCE</scope>
    <source>
        <tissue evidence="1">Gametophyte</tissue>
    </source>
</reference>
<name>A0ACC3BNC9_PYRYE</name>
<dbReference type="Proteomes" id="UP000798662">
    <property type="component" value="Chromosome 1"/>
</dbReference>
<evidence type="ECO:0000313" key="1">
    <source>
        <dbReference type="EMBL" id="KAK1859235.1"/>
    </source>
</evidence>
<organism evidence="1 2">
    <name type="scientific">Pyropia yezoensis</name>
    <name type="common">Susabi-nori</name>
    <name type="synonym">Porphyra yezoensis</name>
    <dbReference type="NCBI Taxonomy" id="2788"/>
    <lineage>
        <taxon>Eukaryota</taxon>
        <taxon>Rhodophyta</taxon>
        <taxon>Bangiophyceae</taxon>
        <taxon>Bangiales</taxon>
        <taxon>Bangiaceae</taxon>
        <taxon>Pyropia</taxon>
    </lineage>
</organism>